<dbReference type="Proteomes" id="UP000054516">
    <property type="component" value="Unassembled WGS sequence"/>
</dbReference>
<evidence type="ECO:0000313" key="3">
    <source>
        <dbReference type="Proteomes" id="UP000054516"/>
    </source>
</evidence>
<keyword evidence="3" id="KW-1185">Reference proteome</keyword>
<accession>A0A1S7ULT9</accession>
<dbReference type="OMA" id="MFQGWVA"/>
<evidence type="ECO:0000256" key="1">
    <source>
        <dbReference type="SAM" id="MobiDB-lite"/>
    </source>
</evidence>
<dbReference type="AlphaFoldDB" id="A0A1S7ULT9"/>
<dbReference type="InterPro" id="IPR027443">
    <property type="entry name" value="IPNS-like_sf"/>
</dbReference>
<dbReference type="SUPFAM" id="SSF51197">
    <property type="entry name" value="Clavaminate synthase-like"/>
    <property type="match status" value="2"/>
</dbReference>
<organism evidence="2">
    <name type="scientific">Rosellinia necatrix</name>
    <name type="common">White root-rot fungus</name>
    <dbReference type="NCBI Taxonomy" id="77044"/>
    <lineage>
        <taxon>Eukaryota</taxon>
        <taxon>Fungi</taxon>
        <taxon>Dikarya</taxon>
        <taxon>Ascomycota</taxon>
        <taxon>Pezizomycotina</taxon>
        <taxon>Sordariomycetes</taxon>
        <taxon>Xylariomycetidae</taxon>
        <taxon>Xylariales</taxon>
        <taxon>Xylariaceae</taxon>
        <taxon>Rosellinia</taxon>
    </lineage>
</organism>
<dbReference type="InterPro" id="IPR010856">
    <property type="entry name" value="Gig2-like"/>
</dbReference>
<name>A0A1S7ULT9_ROSNE</name>
<feature type="region of interest" description="Disordered" evidence="1">
    <location>
        <begin position="547"/>
        <end position="611"/>
    </location>
</feature>
<dbReference type="PANTHER" id="PTHR30613">
    <property type="entry name" value="UNCHARACTERIZED PROTEIN YBIU-RELATED"/>
    <property type="match status" value="1"/>
</dbReference>
<feature type="compositionally biased region" description="Low complexity" evidence="1">
    <location>
        <begin position="583"/>
        <end position="592"/>
    </location>
</feature>
<gene>
    <name evidence="2" type="ORF">SAMD00023353_0701180</name>
</gene>
<feature type="region of interest" description="Disordered" evidence="1">
    <location>
        <begin position="410"/>
        <end position="437"/>
    </location>
</feature>
<dbReference type="EMBL" id="DF977452">
    <property type="protein sequence ID" value="GAP84305.2"/>
    <property type="molecule type" value="Genomic_DNA"/>
</dbReference>
<reference evidence="2" key="1">
    <citation type="submission" date="2016-03" db="EMBL/GenBank/DDBJ databases">
        <title>Draft genome sequence of Rosellinia necatrix.</title>
        <authorList>
            <person name="Kanematsu S."/>
        </authorList>
    </citation>
    <scope>NUCLEOTIDE SEQUENCE [LARGE SCALE GENOMIC DNA]</scope>
    <source>
        <strain evidence="2">W97</strain>
    </source>
</reference>
<dbReference type="Pfam" id="PF07350">
    <property type="entry name" value="Gig2-like"/>
    <property type="match status" value="2"/>
</dbReference>
<dbReference type="STRING" id="77044.A0A1S7ULT9"/>
<dbReference type="PANTHER" id="PTHR30613:SF1">
    <property type="entry name" value="DUF1479 DOMAIN PROTEIN (AFU_ORTHOLOGUE AFUA_5G09280)"/>
    <property type="match status" value="1"/>
</dbReference>
<evidence type="ECO:0000313" key="2">
    <source>
        <dbReference type="EMBL" id="GAP84305.2"/>
    </source>
</evidence>
<dbReference type="Gene3D" id="2.60.120.330">
    <property type="entry name" value="B-lactam Antibiotic, Isopenicillin N Synthase, Chain"/>
    <property type="match status" value="1"/>
</dbReference>
<dbReference type="OrthoDB" id="8249012at2759"/>
<feature type="compositionally biased region" description="Pro residues" evidence="1">
    <location>
        <begin position="420"/>
        <end position="431"/>
    </location>
</feature>
<protein>
    <submittedName>
        <fullName evidence="2">Putative duf1479 domain protein</fullName>
    </submittedName>
</protein>
<sequence length="637" mass="69212">MAASNLASMLDTSEPIPLSSRFAKLKRNMIACREKDVAESFYRLLRALRKEADDIAARGSDVIPTIDYFDIHDSGKASAFRKALRRRGVAVIKRVVPHTVAQTWKEEALDYIADNPQSRGYPPHDPQLFDLYWSPSQVRARVDSRLLDAQRFAMRTWHASDEQALVSAEHPVAYADRLRVRTPGDTPLAGSTHVDNGSVERWEPDGYGASGTYRDVFSGRWEDYDPWDSSPRLHITTDLYNRSGSCSMFRMFQGFLSLSDVPEGSGALTVCPMLQLSTAYLLLRPFFTPRYKDPAARRMDGSGGMDMGMGAGVGRGGAALDFLHPNNWNLNVSQTSVLHGAVPGYVQELSSALHPHLQLNRTMVSIPDLEPGDYVIWHPDAVHAVDGAPSLAAMSSHLSQFSPHGHFNPNTYSPSSFSLNPPPPPPPPPSFSPNSNPFLPRPFSPSHYSHSTSSSRSGSLSSFTFGHRFTPSSSSSASSASSPPYPIRSRRATAAVIPNPYPAAADPTAAVLYIPACPLTQTNALYLARQRRAFLLGLAAPDFAEAGAGSAGERDHQGRPGVQDIADAGGERGLRSMGLAPWEEAAAPAVRPRGGGGGGSSDKSSREREKDARLLRLANGILFPDRFDGVLKKPGRR</sequence>
<proteinExistence type="predicted"/>